<dbReference type="AlphaFoldDB" id="A0A146GAQ5"/>
<name>A0A146GAQ5_TERSA</name>
<evidence type="ECO:0000313" key="4">
    <source>
        <dbReference type="Proteomes" id="UP000076023"/>
    </source>
</evidence>
<reference evidence="4" key="1">
    <citation type="journal article" date="2017" name="Genome Announc.">
        <title>Draft Genome Sequence of Terrimicrobium sacchariphilum NM-5T, a Facultative Anaerobic Soil Bacterium of the Class Spartobacteria.</title>
        <authorList>
            <person name="Qiu Y.L."/>
            <person name="Tourlousse D.M."/>
            <person name="Matsuura N."/>
            <person name="Ohashi A."/>
            <person name="Sekiguchi Y."/>
        </authorList>
    </citation>
    <scope>NUCLEOTIDE SEQUENCE [LARGE SCALE GENOMIC DNA]</scope>
    <source>
        <strain evidence="4">NM-5</strain>
    </source>
</reference>
<dbReference type="Proteomes" id="UP000076023">
    <property type="component" value="Unassembled WGS sequence"/>
</dbReference>
<protein>
    <recommendedName>
        <fullName evidence="2">Phytase-like domain-containing protein</fullName>
    </recommendedName>
</protein>
<dbReference type="EMBL" id="BDCO01000002">
    <property type="protein sequence ID" value="GAT33656.1"/>
    <property type="molecule type" value="Genomic_DNA"/>
</dbReference>
<dbReference type="STRING" id="690879.TSACC_22073"/>
<feature type="domain" description="Phytase-like" evidence="2">
    <location>
        <begin position="40"/>
        <end position="370"/>
    </location>
</feature>
<dbReference type="InParanoid" id="A0A146GAQ5"/>
<keyword evidence="1" id="KW-0732">Signal</keyword>
<comment type="caution">
    <text evidence="3">The sequence shown here is derived from an EMBL/GenBank/DDBJ whole genome shotgun (WGS) entry which is preliminary data.</text>
</comment>
<dbReference type="PANTHER" id="PTHR37957:SF1">
    <property type="entry name" value="PHYTASE-LIKE DOMAIN-CONTAINING PROTEIN"/>
    <property type="match status" value="1"/>
</dbReference>
<sequence>MKSFLSLLLSLALLQSARADSVVIASGSIPSDTRDNLGDTVGGLGSGIAHDPESGLFFCIPDRGAGDGTIDYRPRYVKVRLDLQGDDLNPQVVEAVLFRDEEGREMSGLIPDDPNSEIPRLKDGRTCLDPEAIAVAPDGTLYVTDEYGPLLYQFARDGKIIRRIVLPEMFRPRRADGRIDFTNTEKLVHGRAVNQGPEGMCLLPDGKSVALIFQSGLMQDGAKKSPTTNLLILDLASGKPTALYAYPFSTVVPETSEPQDLDSVSVNDLAALSQTRLLVLERDNRGRNGSLDYPAARNKAVWIADLSMATNILDHGSAATARPVAKTLLFNLPAIVPDPKRLAAKWEGIVIVPPLHPSMVTLLMTADNDFLTPILHIDGKDIPFPRAQDSVESQFFKIRSSLPEKP</sequence>
<dbReference type="InterPro" id="IPR027372">
    <property type="entry name" value="Phytase-like_dom"/>
</dbReference>
<evidence type="ECO:0000259" key="2">
    <source>
        <dbReference type="Pfam" id="PF13449"/>
    </source>
</evidence>
<proteinExistence type="predicted"/>
<dbReference type="PANTHER" id="PTHR37957">
    <property type="entry name" value="BLR7070 PROTEIN"/>
    <property type="match status" value="1"/>
</dbReference>
<gene>
    <name evidence="3" type="ORF">TSACC_22073</name>
</gene>
<keyword evidence="4" id="KW-1185">Reference proteome</keyword>
<feature type="signal peptide" evidence="1">
    <location>
        <begin position="1"/>
        <end position="19"/>
    </location>
</feature>
<dbReference type="RefSeq" id="WP_075079364.1">
    <property type="nucleotide sequence ID" value="NZ_BDCO01000002.1"/>
</dbReference>
<dbReference type="SUPFAM" id="SSF63829">
    <property type="entry name" value="Calcium-dependent phosphotriesterase"/>
    <property type="match status" value="1"/>
</dbReference>
<dbReference type="Pfam" id="PF13449">
    <property type="entry name" value="Phytase-like"/>
    <property type="match status" value="1"/>
</dbReference>
<evidence type="ECO:0000256" key="1">
    <source>
        <dbReference type="SAM" id="SignalP"/>
    </source>
</evidence>
<evidence type="ECO:0000313" key="3">
    <source>
        <dbReference type="EMBL" id="GAT33656.1"/>
    </source>
</evidence>
<organism evidence="3 4">
    <name type="scientific">Terrimicrobium sacchariphilum</name>
    <dbReference type="NCBI Taxonomy" id="690879"/>
    <lineage>
        <taxon>Bacteria</taxon>
        <taxon>Pseudomonadati</taxon>
        <taxon>Verrucomicrobiota</taxon>
        <taxon>Terrimicrobiia</taxon>
        <taxon>Terrimicrobiales</taxon>
        <taxon>Terrimicrobiaceae</taxon>
        <taxon>Terrimicrobium</taxon>
    </lineage>
</organism>
<feature type="chain" id="PRO_5007524807" description="Phytase-like domain-containing protein" evidence="1">
    <location>
        <begin position="20"/>
        <end position="406"/>
    </location>
</feature>
<accession>A0A146GAQ5</accession>